<keyword evidence="1" id="KW-0406">Ion transport</keyword>
<keyword evidence="3" id="KW-1185">Reference proteome</keyword>
<dbReference type="AlphaFoldDB" id="A0A8S0PYU1"/>
<evidence type="ECO:0000313" key="3">
    <source>
        <dbReference type="Proteomes" id="UP000594638"/>
    </source>
</evidence>
<protein>
    <submittedName>
        <fullName evidence="2">Cyclic nucleotide-gated ion channel 1-like</fullName>
    </submittedName>
</protein>
<dbReference type="OrthoDB" id="421226at2759"/>
<dbReference type="EMBL" id="CACTIH010000241">
    <property type="protein sequence ID" value="CAA2957836.1"/>
    <property type="molecule type" value="Genomic_DNA"/>
</dbReference>
<comment type="caution">
    <text evidence="2">The sequence shown here is derived from an EMBL/GenBank/DDBJ whole genome shotgun (WGS) entry which is preliminary data.</text>
</comment>
<keyword evidence="1" id="KW-0813">Transport</keyword>
<feature type="non-terminal residue" evidence="2">
    <location>
        <position position="1"/>
    </location>
</feature>
<organism evidence="2 3">
    <name type="scientific">Olea europaea subsp. europaea</name>
    <dbReference type="NCBI Taxonomy" id="158383"/>
    <lineage>
        <taxon>Eukaryota</taxon>
        <taxon>Viridiplantae</taxon>
        <taxon>Streptophyta</taxon>
        <taxon>Embryophyta</taxon>
        <taxon>Tracheophyta</taxon>
        <taxon>Spermatophyta</taxon>
        <taxon>Magnoliopsida</taxon>
        <taxon>eudicotyledons</taxon>
        <taxon>Gunneridae</taxon>
        <taxon>Pentapetalae</taxon>
        <taxon>asterids</taxon>
        <taxon>lamiids</taxon>
        <taxon>Lamiales</taxon>
        <taxon>Oleaceae</taxon>
        <taxon>Oleeae</taxon>
        <taxon>Olea</taxon>
    </lineage>
</organism>
<name>A0A8S0PYU1_OLEEU</name>
<dbReference type="Proteomes" id="UP000594638">
    <property type="component" value="Unassembled WGS sequence"/>
</dbReference>
<evidence type="ECO:0000256" key="1">
    <source>
        <dbReference type="ARBA" id="ARBA00023303"/>
    </source>
</evidence>
<dbReference type="Gramene" id="OE9A103596T1">
    <property type="protein sequence ID" value="OE9A103596C1"/>
    <property type="gene ID" value="OE9A103596"/>
</dbReference>
<gene>
    <name evidence="2" type="ORF">OLEA9_A103596</name>
</gene>
<proteinExistence type="predicted"/>
<dbReference type="PANTHER" id="PTHR45651:SF5">
    <property type="entry name" value="CYCLIC NUCLEOTIDE-GATED ION CHANNEL 1"/>
    <property type="match status" value="1"/>
</dbReference>
<accession>A0A8S0PYU1</accession>
<feature type="non-terminal residue" evidence="2">
    <location>
        <position position="71"/>
    </location>
</feature>
<sequence>VIIWIIIPKLKGLRSLDTKNLLKFVVFFQYIPRVLRVYPLYKEVTRTCGILTETAWAGAAFNLFFYMLASH</sequence>
<dbReference type="GO" id="GO:0034220">
    <property type="term" value="P:monoatomic ion transmembrane transport"/>
    <property type="evidence" value="ECO:0007669"/>
    <property type="project" value="UniProtKB-KW"/>
</dbReference>
<dbReference type="PANTHER" id="PTHR45651">
    <property type="entry name" value="CYCLIC NUCLEOTIDE-GATED ION CHANNEL 15-RELATED-RELATED"/>
    <property type="match status" value="1"/>
</dbReference>
<keyword evidence="1" id="KW-0407">Ion channel</keyword>
<evidence type="ECO:0000313" key="2">
    <source>
        <dbReference type="EMBL" id="CAA2957836.1"/>
    </source>
</evidence>
<reference evidence="2 3" key="1">
    <citation type="submission" date="2019-12" db="EMBL/GenBank/DDBJ databases">
        <authorList>
            <person name="Alioto T."/>
            <person name="Alioto T."/>
            <person name="Gomez Garrido J."/>
        </authorList>
    </citation>
    <scope>NUCLEOTIDE SEQUENCE [LARGE SCALE GENOMIC DNA]</scope>
</reference>
<dbReference type="GO" id="GO:0016020">
    <property type="term" value="C:membrane"/>
    <property type="evidence" value="ECO:0007669"/>
    <property type="project" value="UniProtKB-SubCell"/>
</dbReference>